<dbReference type="STRING" id="1586287.BBK82_07505"/>
<dbReference type="GO" id="GO:0043856">
    <property type="term" value="F:anti-sigma factor antagonist activity"/>
    <property type="evidence" value="ECO:0007669"/>
    <property type="project" value="TreeGrafter"/>
</dbReference>
<organism evidence="2 3">
    <name type="scientific">Lentzea guizhouensis</name>
    <dbReference type="NCBI Taxonomy" id="1586287"/>
    <lineage>
        <taxon>Bacteria</taxon>
        <taxon>Bacillati</taxon>
        <taxon>Actinomycetota</taxon>
        <taxon>Actinomycetes</taxon>
        <taxon>Pseudonocardiales</taxon>
        <taxon>Pseudonocardiaceae</taxon>
        <taxon>Lentzea</taxon>
    </lineage>
</organism>
<evidence type="ECO:0000313" key="2">
    <source>
        <dbReference type="EMBL" id="ANZ42557.1"/>
    </source>
</evidence>
<dbReference type="Proteomes" id="UP000093053">
    <property type="component" value="Chromosome"/>
</dbReference>
<dbReference type="PANTHER" id="PTHR33495:SF13">
    <property type="entry name" value="ANTI-SIGMA-F FACTOR ANTAGONIST RSFB"/>
    <property type="match status" value="1"/>
</dbReference>
<dbReference type="PANTHER" id="PTHR33495">
    <property type="entry name" value="ANTI-SIGMA FACTOR ANTAGONIST TM_1081-RELATED-RELATED"/>
    <property type="match status" value="1"/>
</dbReference>
<dbReference type="SUPFAM" id="SSF52091">
    <property type="entry name" value="SpoIIaa-like"/>
    <property type="match status" value="1"/>
</dbReference>
<dbReference type="InterPro" id="IPR002645">
    <property type="entry name" value="STAS_dom"/>
</dbReference>
<dbReference type="Gene3D" id="3.30.750.24">
    <property type="entry name" value="STAS domain"/>
    <property type="match status" value="1"/>
</dbReference>
<dbReference type="EMBL" id="CP016793">
    <property type="protein sequence ID" value="ANZ42557.1"/>
    <property type="molecule type" value="Genomic_DNA"/>
</dbReference>
<dbReference type="AlphaFoldDB" id="A0A1B2HXY1"/>
<dbReference type="KEGG" id="led:BBK82_07505"/>
<feature type="domain" description="STAS" evidence="1">
    <location>
        <begin position="1"/>
        <end position="88"/>
    </location>
</feature>
<accession>A0A1B2HXY1</accession>
<dbReference type="Pfam" id="PF01740">
    <property type="entry name" value="STAS"/>
    <property type="match status" value="1"/>
</dbReference>
<protein>
    <recommendedName>
        <fullName evidence="1">STAS domain-containing protein</fullName>
    </recommendedName>
</protein>
<name>A0A1B2HXY1_9PSEU</name>
<reference evidence="2 3" key="1">
    <citation type="submission" date="2016-07" db="EMBL/GenBank/DDBJ databases">
        <title>Complete genome sequence of the Lentzea guizhouensis DHS C013.</title>
        <authorList>
            <person name="Cao C."/>
        </authorList>
    </citation>
    <scope>NUCLEOTIDE SEQUENCE [LARGE SCALE GENOMIC DNA]</scope>
    <source>
        <strain evidence="2 3">DHS C013</strain>
    </source>
</reference>
<keyword evidence="3" id="KW-1185">Reference proteome</keyword>
<sequence>MTNADEAREALETTLDTRPAGLVVDLAVQFIASSGLAVLVEISQRAEQDGIGFAVAAADRAARRPLVLTSMDQIFDLYESAPDAVEALRQAQPDTALGSSY</sequence>
<evidence type="ECO:0000313" key="3">
    <source>
        <dbReference type="Proteomes" id="UP000093053"/>
    </source>
</evidence>
<dbReference type="PROSITE" id="PS50801">
    <property type="entry name" value="STAS"/>
    <property type="match status" value="1"/>
</dbReference>
<dbReference type="InterPro" id="IPR036513">
    <property type="entry name" value="STAS_dom_sf"/>
</dbReference>
<dbReference type="CDD" id="cd07043">
    <property type="entry name" value="STAS_anti-anti-sigma_factors"/>
    <property type="match status" value="1"/>
</dbReference>
<evidence type="ECO:0000259" key="1">
    <source>
        <dbReference type="PROSITE" id="PS50801"/>
    </source>
</evidence>
<proteinExistence type="predicted"/>
<gene>
    <name evidence="2" type="ORF">BBK82_07505</name>
</gene>